<name>A0A679IGT1_9ENTE</name>
<gene>
    <name evidence="2" type="ORF">EsVE80_06450</name>
</gene>
<evidence type="ECO:0000256" key="1">
    <source>
        <dbReference type="SAM" id="Phobius"/>
    </source>
</evidence>
<keyword evidence="1" id="KW-0812">Transmembrane</keyword>
<dbReference type="KEGG" id="esg:EsVE80_06450"/>
<feature type="transmembrane region" description="Helical" evidence="1">
    <location>
        <begin position="150"/>
        <end position="170"/>
    </location>
</feature>
<dbReference type="GO" id="GO:0004497">
    <property type="term" value="F:monooxygenase activity"/>
    <property type="evidence" value="ECO:0007669"/>
    <property type="project" value="UniProtKB-KW"/>
</dbReference>
<evidence type="ECO:0000313" key="2">
    <source>
        <dbReference type="EMBL" id="BCA85122.1"/>
    </source>
</evidence>
<keyword evidence="3" id="KW-1185">Reference proteome</keyword>
<dbReference type="Proteomes" id="UP000502998">
    <property type="component" value="Chromosome"/>
</dbReference>
<feature type="transmembrane region" description="Helical" evidence="1">
    <location>
        <begin position="78"/>
        <end position="100"/>
    </location>
</feature>
<feature type="transmembrane region" description="Helical" evidence="1">
    <location>
        <begin position="22"/>
        <end position="46"/>
    </location>
</feature>
<feature type="transmembrane region" description="Helical" evidence="1">
    <location>
        <begin position="176"/>
        <end position="195"/>
    </location>
</feature>
<keyword evidence="1" id="KW-1133">Transmembrane helix</keyword>
<organism evidence="2 3">
    <name type="scientific">Enterococcus saigonensis</name>
    <dbReference type="NCBI Taxonomy" id="1805431"/>
    <lineage>
        <taxon>Bacteria</taxon>
        <taxon>Bacillati</taxon>
        <taxon>Bacillota</taxon>
        <taxon>Bacilli</taxon>
        <taxon>Lactobacillales</taxon>
        <taxon>Enterococcaceae</taxon>
        <taxon>Enterococcus</taxon>
    </lineage>
</organism>
<dbReference type="EMBL" id="AP022822">
    <property type="protein sequence ID" value="BCA85122.1"/>
    <property type="molecule type" value="Genomic_DNA"/>
</dbReference>
<dbReference type="AlphaFoldDB" id="A0A679IGT1"/>
<sequence length="208" mass="23606">MQKVFRTDGLIYGGMQGLYQVLLLNVIFIISCLPLFTIGAAISAAYGTAYKLTEHKEGVLYKTYWHQFKQNFFPATKMWLLIIAIVGGMLFALPYFRYLIVGNKVAYYMVMVGLTFIILLSLYLFPLIARFENTLAATVTNAMILSLKHLPISILLFFVTVGGLFLLPVYLPKLLFAWLFIGFGSVFFINAKLLLKVFSQYENMKEGS</sequence>
<proteinExistence type="predicted"/>
<evidence type="ECO:0000313" key="3">
    <source>
        <dbReference type="Proteomes" id="UP000502998"/>
    </source>
</evidence>
<keyword evidence="1" id="KW-0472">Membrane</keyword>
<protein>
    <submittedName>
        <fullName evidence="2">Beta-carotene 15,15'-monooxygenase</fullName>
    </submittedName>
</protein>
<reference evidence="2 3" key="1">
    <citation type="submission" date="2020-02" db="EMBL/GenBank/DDBJ databases">
        <title>Characterization of vanA genotype vancomycin-resistant Enterococcus saigonensis VE80.</title>
        <authorList>
            <person name="Harada T."/>
            <person name="Motooka D."/>
            <person name="Nakamura S."/>
            <person name="Yamamoto Y."/>
            <person name="Kawahara R."/>
            <person name="Kawatsu K."/>
        </authorList>
    </citation>
    <scope>NUCLEOTIDE SEQUENCE [LARGE SCALE GENOMIC DNA]</scope>
    <source>
        <strain evidence="2 3">VE80</strain>
    </source>
</reference>
<keyword evidence="2" id="KW-0560">Oxidoreductase</keyword>
<dbReference type="Pfam" id="PF04854">
    <property type="entry name" value="DUF624"/>
    <property type="match status" value="1"/>
</dbReference>
<accession>A0A679IGT1</accession>
<keyword evidence="2" id="KW-0503">Monooxygenase</keyword>
<dbReference type="PROSITE" id="PS51257">
    <property type="entry name" value="PROKAR_LIPOPROTEIN"/>
    <property type="match status" value="1"/>
</dbReference>
<dbReference type="RefSeq" id="WP_173102480.1">
    <property type="nucleotide sequence ID" value="NZ_AP022822.1"/>
</dbReference>
<dbReference type="InterPro" id="IPR006938">
    <property type="entry name" value="DUF624"/>
</dbReference>
<feature type="transmembrane region" description="Helical" evidence="1">
    <location>
        <begin position="106"/>
        <end position="129"/>
    </location>
</feature>